<dbReference type="EMBL" id="JAHCVK010000001">
    <property type="protein sequence ID" value="MBT0651508.1"/>
    <property type="molecule type" value="Genomic_DNA"/>
</dbReference>
<dbReference type="InterPro" id="IPR008207">
    <property type="entry name" value="Sig_transdc_His_kin_Hpt_dom"/>
</dbReference>
<dbReference type="InterPro" id="IPR036097">
    <property type="entry name" value="HisK_dim/P_sf"/>
</dbReference>
<evidence type="ECO:0000256" key="4">
    <source>
        <dbReference type="ARBA" id="ARBA00022679"/>
    </source>
</evidence>
<dbReference type="Proteomes" id="UP000756860">
    <property type="component" value="Unassembled WGS sequence"/>
</dbReference>
<dbReference type="PANTHER" id="PTHR43395">
    <property type="entry name" value="SENSOR HISTIDINE KINASE CHEA"/>
    <property type="match status" value="1"/>
</dbReference>
<dbReference type="InterPro" id="IPR037006">
    <property type="entry name" value="CheA-like_homodim_sf"/>
</dbReference>
<evidence type="ECO:0000313" key="11">
    <source>
        <dbReference type="EMBL" id="MBT0651508.1"/>
    </source>
</evidence>
<keyword evidence="5" id="KW-0418">Kinase</keyword>
<keyword evidence="3 6" id="KW-0597">Phosphoprotein</keyword>
<dbReference type="SUPFAM" id="SSF47384">
    <property type="entry name" value="Homodimeric domain of signal transducing histidine kinase"/>
    <property type="match status" value="1"/>
</dbReference>
<dbReference type="SMART" id="SM00260">
    <property type="entry name" value="CheW"/>
    <property type="match status" value="1"/>
</dbReference>
<evidence type="ECO:0000313" key="12">
    <source>
        <dbReference type="Proteomes" id="UP000756860"/>
    </source>
</evidence>
<feature type="domain" description="CheW-like" evidence="9">
    <location>
        <begin position="416"/>
        <end position="544"/>
    </location>
</feature>
<evidence type="ECO:0000256" key="6">
    <source>
        <dbReference type="PROSITE-ProRule" id="PRU00110"/>
    </source>
</evidence>
<dbReference type="SMART" id="SM00387">
    <property type="entry name" value="HATPase_c"/>
    <property type="match status" value="1"/>
</dbReference>
<dbReference type="InterPro" id="IPR036641">
    <property type="entry name" value="HPT_dom_sf"/>
</dbReference>
<name>A0ABS5S805_9BACT</name>
<dbReference type="SUPFAM" id="SSF50341">
    <property type="entry name" value="CheW-like"/>
    <property type="match status" value="1"/>
</dbReference>
<dbReference type="PROSITE" id="PS50109">
    <property type="entry name" value="HIS_KIN"/>
    <property type="match status" value="1"/>
</dbReference>
<reference evidence="11 12" key="1">
    <citation type="submission" date="2021-05" db="EMBL/GenBank/DDBJ databases">
        <title>The draft genome of Geobacter luticola JCM 17780.</title>
        <authorList>
            <person name="Xu Z."/>
            <person name="Masuda Y."/>
            <person name="Itoh H."/>
            <person name="Senoo K."/>
        </authorList>
    </citation>
    <scope>NUCLEOTIDE SEQUENCE [LARGE SCALE GENOMIC DNA]</scope>
    <source>
        <strain evidence="11 12">JCM 17780</strain>
    </source>
</reference>
<dbReference type="SUPFAM" id="SSF47226">
    <property type="entry name" value="Histidine-containing phosphotransfer domain, HPT domain"/>
    <property type="match status" value="1"/>
</dbReference>
<organism evidence="11 12">
    <name type="scientific">Geomobilimonas luticola</name>
    <dbReference type="NCBI Taxonomy" id="1114878"/>
    <lineage>
        <taxon>Bacteria</taxon>
        <taxon>Pseudomonadati</taxon>
        <taxon>Thermodesulfobacteriota</taxon>
        <taxon>Desulfuromonadia</taxon>
        <taxon>Geobacterales</taxon>
        <taxon>Geobacteraceae</taxon>
        <taxon>Geomobilimonas</taxon>
    </lineage>
</organism>
<evidence type="ECO:0000256" key="2">
    <source>
        <dbReference type="ARBA" id="ARBA00012438"/>
    </source>
</evidence>
<dbReference type="PROSITE" id="PS50851">
    <property type="entry name" value="CHEW"/>
    <property type="match status" value="1"/>
</dbReference>
<evidence type="ECO:0000256" key="3">
    <source>
        <dbReference type="ARBA" id="ARBA00022553"/>
    </source>
</evidence>
<comment type="caution">
    <text evidence="11">The sequence shown here is derived from an EMBL/GenBank/DDBJ whole genome shotgun (WGS) entry which is preliminary data.</text>
</comment>
<dbReference type="Pfam" id="PF02518">
    <property type="entry name" value="HATPase_c"/>
    <property type="match status" value="1"/>
</dbReference>
<dbReference type="SMART" id="SM01231">
    <property type="entry name" value="H-kinase_dim"/>
    <property type="match status" value="1"/>
</dbReference>
<dbReference type="CDD" id="cd00088">
    <property type="entry name" value="HPT"/>
    <property type="match status" value="1"/>
</dbReference>
<dbReference type="InterPro" id="IPR002545">
    <property type="entry name" value="CheW-lke_dom"/>
</dbReference>
<dbReference type="Gene3D" id="1.20.120.160">
    <property type="entry name" value="HPT domain"/>
    <property type="match status" value="1"/>
</dbReference>
<evidence type="ECO:0000256" key="7">
    <source>
        <dbReference type="SAM" id="MobiDB-lite"/>
    </source>
</evidence>
<feature type="domain" description="Histidine kinase" evidence="8">
    <location>
        <begin position="175"/>
        <end position="414"/>
    </location>
</feature>
<dbReference type="PRINTS" id="PR00344">
    <property type="entry name" value="BCTRLSENSOR"/>
</dbReference>
<feature type="domain" description="HPt" evidence="10">
    <location>
        <begin position="1"/>
        <end position="103"/>
    </location>
</feature>
<dbReference type="Pfam" id="PF02895">
    <property type="entry name" value="H-kinase_dim"/>
    <property type="match status" value="1"/>
</dbReference>
<evidence type="ECO:0000259" key="9">
    <source>
        <dbReference type="PROSITE" id="PS50851"/>
    </source>
</evidence>
<dbReference type="Pfam" id="PF01584">
    <property type="entry name" value="CheW"/>
    <property type="match status" value="1"/>
</dbReference>
<feature type="region of interest" description="Disordered" evidence="7">
    <location>
        <begin position="140"/>
        <end position="162"/>
    </location>
</feature>
<dbReference type="Gene3D" id="2.30.30.40">
    <property type="entry name" value="SH3 Domains"/>
    <property type="match status" value="1"/>
</dbReference>
<keyword evidence="12" id="KW-1185">Reference proteome</keyword>
<keyword evidence="4" id="KW-0808">Transferase</keyword>
<dbReference type="SUPFAM" id="SSF55874">
    <property type="entry name" value="ATPase domain of HSP90 chaperone/DNA topoisomerase II/histidine kinase"/>
    <property type="match status" value="1"/>
</dbReference>
<dbReference type="InterPro" id="IPR004358">
    <property type="entry name" value="Sig_transdc_His_kin-like_C"/>
</dbReference>
<proteinExistence type="predicted"/>
<dbReference type="InterPro" id="IPR004105">
    <property type="entry name" value="CheA-like_dim"/>
</dbReference>
<evidence type="ECO:0000259" key="10">
    <source>
        <dbReference type="PROSITE" id="PS50894"/>
    </source>
</evidence>
<dbReference type="RefSeq" id="WP_214173522.1">
    <property type="nucleotide sequence ID" value="NZ_JAHCVK010000001.1"/>
</dbReference>
<dbReference type="InterPro" id="IPR005467">
    <property type="entry name" value="His_kinase_dom"/>
</dbReference>
<dbReference type="InterPro" id="IPR036061">
    <property type="entry name" value="CheW-like_dom_sf"/>
</dbReference>
<dbReference type="InterPro" id="IPR051315">
    <property type="entry name" value="Bact_Chemotaxis_CheA"/>
</dbReference>
<evidence type="ECO:0000256" key="5">
    <source>
        <dbReference type="ARBA" id="ARBA00022777"/>
    </source>
</evidence>
<gene>
    <name evidence="11" type="ORF">KI810_00430</name>
</gene>
<dbReference type="PANTHER" id="PTHR43395:SF1">
    <property type="entry name" value="CHEMOTAXIS PROTEIN CHEA"/>
    <property type="match status" value="1"/>
</dbReference>
<feature type="modified residue" description="Phosphohistidine" evidence="6">
    <location>
        <position position="46"/>
    </location>
</feature>
<comment type="catalytic activity">
    <reaction evidence="1">
        <text>ATP + protein L-histidine = ADP + protein N-phospho-L-histidine.</text>
        <dbReference type="EC" id="2.7.13.3"/>
    </reaction>
</comment>
<dbReference type="SMART" id="SM00073">
    <property type="entry name" value="HPT"/>
    <property type="match status" value="1"/>
</dbReference>
<dbReference type="InterPro" id="IPR036890">
    <property type="entry name" value="HATPase_C_sf"/>
</dbReference>
<sequence>MDMSPYRDLFISESREHLRAVSELIVKMEQETGSRADVDALFRAAHSLKGMAASMGYGEIAELSHRIEDIMDRVRKEELVFDGGIADLLLEGADLLEMMITDVANELQSVRDIGDLVQRLATYRPGAEGVAAADGRDNAAVAPTARHGQPSSATPLHGEPDRYGDASTVRVRTEVLDHLINITGELITNKHRLMTVGRELASPLLDEATVELSRLLRDLHTEVLLVRLVPFSTIADRFPRVVRDLAKKIGKEIVFEVDGKGIELDRGILEGLSDPLVHILRNAVDHGLESAGERRACGKPLQGRIRLIARREKDQVVVVVEDDGRGMDPARLVATAIEKRLVSPEAGRLMSAREAFMLTCIPGFSTAREVTDVSGRGVGMDAVRSTVQALGGNLTIESELGKGSSFILRLPLTIAIINVLLVRLARITVAIPVTSVQRTVELRRDLISSRGKQKVFDFDGEPLPLLSLNRVLGLPHSHAGELLSLFVSELKGRRVGLVVDGFIGQQEIFVKPLGRPLASMKGLGGGAVLGNGEVVFILDVANIL</sequence>
<dbReference type="Pfam" id="PF01627">
    <property type="entry name" value="Hpt"/>
    <property type="match status" value="1"/>
</dbReference>
<evidence type="ECO:0000259" key="8">
    <source>
        <dbReference type="PROSITE" id="PS50109"/>
    </source>
</evidence>
<dbReference type="PROSITE" id="PS50894">
    <property type="entry name" value="HPT"/>
    <property type="match status" value="1"/>
</dbReference>
<accession>A0ABS5S805</accession>
<dbReference type="EC" id="2.7.13.3" evidence="2"/>
<protein>
    <recommendedName>
        <fullName evidence="2">histidine kinase</fullName>
        <ecNumber evidence="2">2.7.13.3</ecNumber>
    </recommendedName>
</protein>
<dbReference type="InterPro" id="IPR003594">
    <property type="entry name" value="HATPase_dom"/>
</dbReference>
<dbReference type="Gene3D" id="3.30.565.10">
    <property type="entry name" value="Histidine kinase-like ATPase, C-terminal domain"/>
    <property type="match status" value="1"/>
</dbReference>
<evidence type="ECO:0000256" key="1">
    <source>
        <dbReference type="ARBA" id="ARBA00000085"/>
    </source>
</evidence>
<dbReference type="Gene3D" id="1.10.287.560">
    <property type="entry name" value="Histidine kinase CheA-like, homodimeric domain"/>
    <property type="match status" value="1"/>
</dbReference>